<feature type="domain" description="Radical SAM core" evidence="10">
    <location>
        <begin position="10"/>
        <end position="294"/>
    </location>
</feature>
<proteinExistence type="inferred from homology"/>
<dbReference type="PANTHER" id="PTHR30352:SF4">
    <property type="entry name" value="PYRUVATE FORMATE-LYASE 2-ACTIVATING ENZYME"/>
    <property type="match status" value="1"/>
</dbReference>
<evidence type="ECO:0000256" key="7">
    <source>
        <dbReference type="ARBA" id="ARBA00023004"/>
    </source>
</evidence>
<dbReference type="PROSITE" id="PS51918">
    <property type="entry name" value="RADICAL_SAM"/>
    <property type="match status" value="1"/>
</dbReference>
<dbReference type="SFLD" id="SFLDG01118">
    <property type="entry name" value="activating_enzymes__group_2"/>
    <property type="match status" value="1"/>
</dbReference>
<dbReference type="Gene3D" id="3.80.30.10">
    <property type="entry name" value="pyruvate-formate lyase- activating enzyme"/>
    <property type="match status" value="1"/>
</dbReference>
<keyword evidence="8" id="KW-0411">Iron-sulfur</keyword>
<evidence type="ECO:0000313" key="12">
    <source>
        <dbReference type="Proteomes" id="UP000650524"/>
    </source>
</evidence>
<dbReference type="GO" id="GO:0046872">
    <property type="term" value="F:metal ion binding"/>
    <property type="evidence" value="ECO:0007669"/>
    <property type="project" value="UniProtKB-KW"/>
</dbReference>
<dbReference type="InterPro" id="IPR034457">
    <property type="entry name" value="Organic_radical-activating"/>
</dbReference>
<dbReference type="PROSITE" id="PS01087">
    <property type="entry name" value="RADICAL_ACTIVATING"/>
    <property type="match status" value="1"/>
</dbReference>
<keyword evidence="6" id="KW-0560">Oxidoreductase</keyword>
<dbReference type="Pfam" id="PF00037">
    <property type="entry name" value="Fer4"/>
    <property type="match status" value="1"/>
</dbReference>
<accession>A0A8J6N0N6</accession>
<dbReference type="SUPFAM" id="SSF102114">
    <property type="entry name" value="Radical SAM enzymes"/>
    <property type="match status" value="1"/>
</dbReference>
<dbReference type="EMBL" id="JACNJD010000251">
    <property type="protein sequence ID" value="MBC8178016.1"/>
    <property type="molecule type" value="Genomic_DNA"/>
</dbReference>
<dbReference type="PROSITE" id="PS51379">
    <property type="entry name" value="4FE4S_FER_2"/>
    <property type="match status" value="2"/>
</dbReference>
<evidence type="ECO:0000256" key="3">
    <source>
        <dbReference type="ARBA" id="ARBA00022485"/>
    </source>
</evidence>
<dbReference type="GO" id="GO:0051539">
    <property type="term" value="F:4 iron, 4 sulfur cluster binding"/>
    <property type="evidence" value="ECO:0007669"/>
    <property type="project" value="UniProtKB-KW"/>
</dbReference>
<comment type="caution">
    <text evidence="11">The sequence shown here is derived from an EMBL/GenBank/DDBJ whole genome shotgun (WGS) entry which is preliminary data.</text>
</comment>
<dbReference type="Gene3D" id="3.30.70.20">
    <property type="match status" value="1"/>
</dbReference>
<dbReference type="AlphaFoldDB" id="A0A8J6N0N6"/>
<dbReference type="SFLD" id="SFLDG01066">
    <property type="entry name" value="organic_radical-activating_enz"/>
    <property type="match status" value="1"/>
</dbReference>
<comment type="cofactor">
    <cofactor evidence="1">
        <name>[4Fe-4S] cluster</name>
        <dbReference type="ChEBI" id="CHEBI:49883"/>
    </cofactor>
</comment>
<dbReference type="SUPFAM" id="SSF54862">
    <property type="entry name" value="4Fe-4S ferredoxins"/>
    <property type="match status" value="1"/>
</dbReference>
<evidence type="ECO:0000256" key="2">
    <source>
        <dbReference type="ARBA" id="ARBA00009777"/>
    </source>
</evidence>
<gene>
    <name evidence="11" type="ORF">H8E19_11485</name>
</gene>
<dbReference type="InterPro" id="IPR012839">
    <property type="entry name" value="Organic_radical_activase"/>
</dbReference>
<keyword evidence="3" id="KW-0004">4Fe-4S</keyword>
<sequence length="295" mass="32593">MFNIQKFSVHDGPGIRTTVFLKGCPLSCRWCANPESQSSEPQLMIRDLKCTGCGACASVCTEKAISFKEGGKRHINWQRCNQCFACVDMCLFGALTVVGKLMTPVDIVEEVAKDRIFYRNSGGGVTFSGGEPLAQAQFLQEVMALLKQDGFHITLDTTGFAPPAALDRILPLVDLVLLDIKHLETAQHVKLTGVDNRIIQENARRITDRVQTWFRMPLMAGINDDADHVSRVAGLARDLGVEKISFLPYHEGGISKWPQIGKIRPDFEGRAPDEDHMAALTELVSRNGLQVGIRI</sequence>
<dbReference type="CDD" id="cd01335">
    <property type="entry name" value="Radical_SAM"/>
    <property type="match status" value="1"/>
</dbReference>
<dbReference type="PANTHER" id="PTHR30352">
    <property type="entry name" value="PYRUVATE FORMATE-LYASE-ACTIVATING ENZYME"/>
    <property type="match status" value="1"/>
</dbReference>
<dbReference type="InterPro" id="IPR001989">
    <property type="entry name" value="Radical_activat_CS"/>
</dbReference>
<dbReference type="InterPro" id="IPR040074">
    <property type="entry name" value="BssD/PflA/YjjW"/>
</dbReference>
<dbReference type="GO" id="GO:0016491">
    <property type="term" value="F:oxidoreductase activity"/>
    <property type="evidence" value="ECO:0007669"/>
    <property type="project" value="UniProtKB-KW"/>
</dbReference>
<keyword evidence="5" id="KW-0479">Metal-binding</keyword>
<dbReference type="SFLD" id="SFLDS00029">
    <property type="entry name" value="Radical_SAM"/>
    <property type="match status" value="1"/>
</dbReference>
<evidence type="ECO:0000256" key="5">
    <source>
        <dbReference type="ARBA" id="ARBA00022723"/>
    </source>
</evidence>
<evidence type="ECO:0000259" key="9">
    <source>
        <dbReference type="PROSITE" id="PS51379"/>
    </source>
</evidence>
<comment type="similarity">
    <text evidence="2">Belongs to the organic radical-activating enzymes family.</text>
</comment>
<dbReference type="NCBIfam" id="TIGR02494">
    <property type="entry name" value="PFLE_PFLC"/>
    <property type="match status" value="1"/>
</dbReference>
<dbReference type="InterPro" id="IPR017896">
    <property type="entry name" value="4Fe4S_Fe-S-bd"/>
</dbReference>
<dbReference type="InterPro" id="IPR007197">
    <property type="entry name" value="rSAM"/>
</dbReference>
<dbReference type="Proteomes" id="UP000650524">
    <property type="component" value="Unassembled WGS sequence"/>
</dbReference>
<dbReference type="Pfam" id="PF04055">
    <property type="entry name" value="Radical_SAM"/>
    <property type="match status" value="1"/>
</dbReference>
<protein>
    <submittedName>
        <fullName evidence="11">Glycyl-radical enzyme activating protein</fullName>
    </submittedName>
</protein>
<feature type="domain" description="4Fe-4S ferredoxin-type" evidence="9">
    <location>
        <begin position="71"/>
        <end position="100"/>
    </location>
</feature>
<dbReference type="PIRSF" id="PIRSF000371">
    <property type="entry name" value="PFL_act_enz"/>
    <property type="match status" value="1"/>
</dbReference>
<dbReference type="InterPro" id="IPR058240">
    <property type="entry name" value="rSAM_sf"/>
</dbReference>
<name>A0A8J6N0N6_9DELT</name>
<organism evidence="11 12">
    <name type="scientific">Candidatus Desulfacyla euxinica</name>
    <dbReference type="NCBI Taxonomy" id="2841693"/>
    <lineage>
        <taxon>Bacteria</taxon>
        <taxon>Deltaproteobacteria</taxon>
        <taxon>Candidatus Desulfacyla</taxon>
    </lineage>
</organism>
<evidence type="ECO:0000256" key="1">
    <source>
        <dbReference type="ARBA" id="ARBA00001966"/>
    </source>
</evidence>
<evidence type="ECO:0000256" key="8">
    <source>
        <dbReference type="ARBA" id="ARBA00023014"/>
    </source>
</evidence>
<evidence type="ECO:0000259" key="10">
    <source>
        <dbReference type="PROSITE" id="PS51918"/>
    </source>
</evidence>
<keyword evidence="4" id="KW-0949">S-adenosyl-L-methionine</keyword>
<reference evidence="11 12" key="1">
    <citation type="submission" date="2020-08" db="EMBL/GenBank/DDBJ databases">
        <title>Bridging the membrane lipid divide: bacteria of the FCB group superphylum have the potential to synthesize archaeal ether lipids.</title>
        <authorList>
            <person name="Villanueva L."/>
            <person name="Von Meijenfeldt F.A.B."/>
            <person name="Westbye A.B."/>
            <person name="Yadav S."/>
            <person name="Hopmans E.C."/>
            <person name="Dutilh B.E."/>
            <person name="Sinninghe Damste J.S."/>
        </authorList>
    </citation>
    <scope>NUCLEOTIDE SEQUENCE [LARGE SCALE GENOMIC DNA]</scope>
    <source>
        <strain evidence="11">NIOZ-UU27</strain>
    </source>
</reference>
<feature type="domain" description="4Fe-4S ferredoxin-type" evidence="9">
    <location>
        <begin position="41"/>
        <end position="70"/>
    </location>
</feature>
<keyword evidence="7" id="KW-0408">Iron</keyword>
<evidence type="ECO:0000256" key="4">
    <source>
        <dbReference type="ARBA" id="ARBA00022691"/>
    </source>
</evidence>
<evidence type="ECO:0000313" key="11">
    <source>
        <dbReference type="EMBL" id="MBC8178016.1"/>
    </source>
</evidence>
<evidence type="ECO:0000256" key="6">
    <source>
        <dbReference type="ARBA" id="ARBA00023002"/>
    </source>
</evidence>